<evidence type="ECO:0000256" key="3">
    <source>
        <dbReference type="ARBA" id="ARBA00021007"/>
    </source>
</evidence>
<evidence type="ECO:0000256" key="6">
    <source>
        <dbReference type="ARBA" id="ARBA00022989"/>
    </source>
</evidence>
<organism evidence="10">
    <name type="scientific">Dosinia altior</name>
    <dbReference type="NCBI Taxonomy" id="2184472"/>
    <lineage>
        <taxon>Eukaryota</taxon>
        <taxon>Metazoa</taxon>
        <taxon>Spiralia</taxon>
        <taxon>Lophotrochozoa</taxon>
        <taxon>Mollusca</taxon>
        <taxon>Bivalvia</taxon>
        <taxon>Autobranchia</taxon>
        <taxon>Heteroconchia</taxon>
        <taxon>Euheterodonta</taxon>
        <taxon>Imparidentia</taxon>
        <taxon>Neoheterodontei</taxon>
        <taxon>Venerida</taxon>
        <taxon>Veneroidea</taxon>
        <taxon>Veneridae</taxon>
        <taxon>Dosinia</taxon>
    </lineage>
</organism>
<evidence type="ECO:0000256" key="7">
    <source>
        <dbReference type="ARBA" id="ARBA00023136"/>
    </source>
</evidence>
<dbReference type="RefSeq" id="YP_009491824.1">
    <property type="nucleotide sequence ID" value="NC_037916.1"/>
</dbReference>
<name>A0A2S1U244_9BIVA</name>
<comment type="function">
    <text evidence="9">Core subunit of the mitochondrial membrane respiratory chain NADH dehydrogenase (Complex I) which catalyzes electron transfer from NADH through the respiratory chain, using ubiquinone as an electron acceptor. Essential for the catalytic activity of complex I.</text>
</comment>
<comment type="subcellular location">
    <subcellularLocation>
        <location evidence="1">Membrane</location>
    </subcellularLocation>
    <subcellularLocation>
        <location evidence="9">Mitochondrion membrane</location>
        <topology evidence="9">Multi-pass membrane protein</topology>
    </subcellularLocation>
</comment>
<dbReference type="Pfam" id="PF00507">
    <property type="entry name" value="Oxidored_q4"/>
    <property type="match status" value="1"/>
</dbReference>
<dbReference type="PANTHER" id="PTHR11058">
    <property type="entry name" value="NADH-UBIQUINONE OXIDOREDUCTASE CHAIN 3"/>
    <property type="match status" value="1"/>
</dbReference>
<evidence type="ECO:0000313" key="10">
    <source>
        <dbReference type="EMBL" id="AWI67994.1"/>
    </source>
</evidence>
<evidence type="ECO:0000256" key="4">
    <source>
        <dbReference type="ARBA" id="ARBA00022448"/>
    </source>
</evidence>
<keyword evidence="5 9" id="KW-0812">Transmembrane</keyword>
<feature type="transmembrane region" description="Helical" evidence="9">
    <location>
        <begin position="21"/>
        <end position="39"/>
    </location>
</feature>
<dbReference type="InterPro" id="IPR038430">
    <property type="entry name" value="NDAH_ubi_oxred_su3_sf"/>
</dbReference>
<keyword evidence="7 9" id="KW-0472">Membrane</keyword>
<feature type="transmembrane region" description="Helical" evidence="9">
    <location>
        <begin position="104"/>
        <end position="122"/>
    </location>
</feature>
<evidence type="ECO:0000256" key="8">
    <source>
        <dbReference type="ARBA" id="ARBA00049551"/>
    </source>
</evidence>
<feature type="transmembrane region" description="Helical" evidence="9">
    <location>
        <begin position="70"/>
        <end position="98"/>
    </location>
</feature>
<dbReference type="GO" id="GO:0008137">
    <property type="term" value="F:NADH dehydrogenase (ubiquinone) activity"/>
    <property type="evidence" value="ECO:0007669"/>
    <property type="project" value="UniProtKB-UniRule"/>
</dbReference>
<dbReference type="EC" id="7.1.1.2" evidence="9"/>
<sequence>MSIFVKEIIVTDYLKESLLCLAFVFFLSGTLVFLGLFVGQKWRSEWAKLTAFECGFDSLSSARNPFSMRFFLLALLFLVFDVEIILLFPYIFSVIILWVKMVQFSKMMCFLFLVVLVIGLFHELNEGTLDWKFD</sequence>
<keyword evidence="4 9" id="KW-0813">Transport</keyword>
<dbReference type="CTD" id="4537"/>
<accession>A0A2S1U244</accession>
<keyword evidence="9" id="KW-0679">Respiratory chain</keyword>
<keyword evidence="9 10" id="KW-0496">Mitochondrion</keyword>
<dbReference type="InterPro" id="IPR000440">
    <property type="entry name" value="NADH_UbQ/plastoQ_OxRdtase_su3"/>
</dbReference>
<keyword evidence="6 9" id="KW-1133">Transmembrane helix</keyword>
<comment type="similarity">
    <text evidence="2 9">Belongs to the complex I subunit 3 family.</text>
</comment>
<evidence type="ECO:0000256" key="5">
    <source>
        <dbReference type="ARBA" id="ARBA00022692"/>
    </source>
</evidence>
<keyword evidence="9" id="KW-0520">NAD</keyword>
<dbReference type="AlphaFoldDB" id="A0A2S1U244"/>
<dbReference type="GO" id="GO:0031966">
    <property type="term" value="C:mitochondrial membrane"/>
    <property type="evidence" value="ECO:0007669"/>
    <property type="project" value="UniProtKB-SubCell"/>
</dbReference>
<evidence type="ECO:0000256" key="1">
    <source>
        <dbReference type="ARBA" id="ARBA00004370"/>
    </source>
</evidence>
<dbReference type="PANTHER" id="PTHR11058:SF9">
    <property type="entry name" value="NADH-UBIQUINONE OXIDOREDUCTASE CHAIN 3"/>
    <property type="match status" value="1"/>
</dbReference>
<protein>
    <recommendedName>
        <fullName evidence="3 9">NADH-ubiquinone oxidoreductase chain 3</fullName>
        <ecNumber evidence="9">7.1.1.2</ecNumber>
    </recommendedName>
</protein>
<proteinExistence type="inferred from homology"/>
<gene>
    <name evidence="10" type="primary">ND3</name>
</gene>
<comment type="catalytic activity">
    <reaction evidence="8 9">
        <text>a ubiquinone + NADH + 5 H(+)(in) = a ubiquinol + NAD(+) + 4 H(+)(out)</text>
        <dbReference type="Rhea" id="RHEA:29091"/>
        <dbReference type="Rhea" id="RHEA-COMP:9565"/>
        <dbReference type="Rhea" id="RHEA-COMP:9566"/>
        <dbReference type="ChEBI" id="CHEBI:15378"/>
        <dbReference type="ChEBI" id="CHEBI:16389"/>
        <dbReference type="ChEBI" id="CHEBI:17976"/>
        <dbReference type="ChEBI" id="CHEBI:57540"/>
        <dbReference type="ChEBI" id="CHEBI:57945"/>
        <dbReference type="EC" id="7.1.1.2"/>
    </reaction>
</comment>
<reference evidence="10" key="1">
    <citation type="journal article" date="2018" name="PLoS ONE">
        <title>Comparative analyses of the complete mitochondrial genomes of Dosinia clams and their phylogenetic position within Veneridae.</title>
        <authorList>
            <person name="Lv C."/>
            <person name="Li Q."/>
            <person name="Kong L."/>
        </authorList>
    </citation>
    <scope>NUCLEOTIDE SEQUENCE</scope>
</reference>
<evidence type="ECO:0000256" key="9">
    <source>
        <dbReference type="RuleBase" id="RU003640"/>
    </source>
</evidence>
<dbReference type="GO" id="GO:0030964">
    <property type="term" value="C:NADH dehydrogenase complex"/>
    <property type="evidence" value="ECO:0007669"/>
    <property type="project" value="TreeGrafter"/>
</dbReference>
<geneLocation type="mitochondrion" evidence="10"/>
<keyword evidence="9" id="KW-1278">Translocase</keyword>
<evidence type="ECO:0000256" key="2">
    <source>
        <dbReference type="ARBA" id="ARBA00008472"/>
    </source>
</evidence>
<dbReference type="Gene3D" id="1.20.58.1610">
    <property type="entry name" value="NADH:ubiquinone/plastoquinone oxidoreductase, chain 3"/>
    <property type="match status" value="1"/>
</dbReference>
<dbReference type="EMBL" id="MG543473">
    <property type="protein sequence ID" value="AWI67994.1"/>
    <property type="molecule type" value="Genomic_DNA"/>
</dbReference>
<dbReference type="GeneID" id="36951329"/>
<keyword evidence="9" id="KW-0249">Electron transport</keyword>
<keyword evidence="9" id="KW-0830">Ubiquinone</keyword>